<feature type="domain" description="Aminoglycoside phosphotransferase" evidence="1">
    <location>
        <begin position="66"/>
        <end position="235"/>
    </location>
</feature>
<dbReference type="SUPFAM" id="SSF56112">
    <property type="entry name" value="Protein kinase-like (PK-like)"/>
    <property type="match status" value="1"/>
</dbReference>
<dbReference type="AlphaFoldDB" id="A0A7U2QV87"/>
<dbReference type="InterPro" id="IPR002575">
    <property type="entry name" value="Aminoglycoside_PTrfase"/>
</dbReference>
<evidence type="ECO:0000259" key="1">
    <source>
        <dbReference type="Pfam" id="PF01636"/>
    </source>
</evidence>
<dbReference type="PANTHER" id="PTHR21310">
    <property type="entry name" value="AMINOGLYCOSIDE PHOSPHOTRANSFERASE-RELATED-RELATED"/>
    <property type="match status" value="1"/>
</dbReference>
<dbReference type="Proteomes" id="UP000596276">
    <property type="component" value="Chromosome 3"/>
</dbReference>
<dbReference type="Pfam" id="PF01636">
    <property type="entry name" value="APH"/>
    <property type="match status" value="1"/>
</dbReference>
<dbReference type="VEuPathDB" id="FungiDB:F9C07_2211323"/>
<organism evidence="2 3">
    <name type="scientific">Aspergillus flavus (strain ATCC 200026 / FGSC A1120 / IAM 13836 / NRRL 3357 / JCM 12722 / SRRC 167)</name>
    <dbReference type="NCBI Taxonomy" id="332952"/>
    <lineage>
        <taxon>Eukaryota</taxon>
        <taxon>Fungi</taxon>
        <taxon>Dikarya</taxon>
        <taxon>Ascomycota</taxon>
        <taxon>Pezizomycotina</taxon>
        <taxon>Eurotiomycetes</taxon>
        <taxon>Eurotiomycetidae</taxon>
        <taxon>Eurotiales</taxon>
        <taxon>Aspergillaceae</taxon>
        <taxon>Aspergillus</taxon>
        <taxon>Aspergillus subgen. Circumdati</taxon>
    </lineage>
</organism>
<accession>A0A7U2QV87</accession>
<evidence type="ECO:0000313" key="3">
    <source>
        <dbReference type="Proteomes" id="UP000596276"/>
    </source>
</evidence>
<dbReference type="EMBL" id="CP044620">
    <property type="protein sequence ID" value="QRD85784.1"/>
    <property type="molecule type" value="Genomic_DNA"/>
</dbReference>
<reference evidence="3" key="1">
    <citation type="journal article" date="2021" name="G3 (Bethesda)">
        <title>Chromosome assembled and annotated genome sequence of Aspergillus flavus NRRL 3357.</title>
        <authorList>
            <person name="Skerker J.M."/>
            <person name="Pianalto K.M."/>
            <person name="Mondo S.J."/>
            <person name="Yang K."/>
            <person name="Arkin A.P."/>
            <person name="Keller N.P."/>
            <person name="Grigoriev I.V."/>
            <person name="Louise Glass N.L."/>
        </authorList>
    </citation>
    <scope>NUCLEOTIDE SEQUENCE [LARGE SCALE GENOMIC DNA]</scope>
    <source>
        <strain evidence="3">ATCC 200026 / FGSC A1120 / IAM 13836 / NRRL 3357 / JCM 12722 / SRRC 167</strain>
    </source>
</reference>
<keyword evidence="3" id="KW-1185">Reference proteome</keyword>
<dbReference type="InterPro" id="IPR011009">
    <property type="entry name" value="Kinase-like_dom_sf"/>
</dbReference>
<dbReference type="VEuPathDB" id="FungiDB:AFLA_007003"/>
<name>A0A7U2QV87_ASPFN</name>
<protein>
    <recommendedName>
        <fullName evidence="1">Aminoglycoside phosphotransferase domain-containing protein</fullName>
    </recommendedName>
</protein>
<dbReference type="InterPro" id="IPR051678">
    <property type="entry name" value="AGP_Transferase"/>
</dbReference>
<evidence type="ECO:0000313" key="2">
    <source>
        <dbReference type="EMBL" id="QRD85784.1"/>
    </source>
</evidence>
<gene>
    <name evidence="2" type="ORF">F9C07_2211323</name>
</gene>
<proteinExistence type="predicted"/>
<sequence>MEEEEVRELYYPSGAYIHTSRTANTSSVLSEAFRLHQVVRCSLAEEDPCQGGSHKVLKVVFEDSVQWAARLCHDPNNWKYELRAVKMFQHIKQTHPDIRAPSVFFKAEHPVLYSEWVTGKSLKVWNSQIPLNKRQTLLKDLAEFLLQLWTTAVPPDFMPEQKPRYSAWLTESLDRGLRRTLTGTARWGDAIDYLIMRSMIPKYAGDYDKYTDVGFVHGDLKAYNIIKDDDFHLTGRLFFQSAFHFKGIHEKFVKLHCARTEKNLKAANSQLNAVLSLYPELNETEGVQRIEDLLRDMCLES</sequence>
<dbReference type="PANTHER" id="PTHR21310:SF15">
    <property type="entry name" value="AMINOGLYCOSIDE PHOSPHOTRANSFERASE DOMAIN-CONTAINING PROTEIN"/>
    <property type="match status" value="1"/>
</dbReference>